<evidence type="ECO:0000256" key="5">
    <source>
        <dbReference type="ARBA" id="ARBA00023155"/>
    </source>
</evidence>
<evidence type="ECO:0000256" key="7">
    <source>
        <dbReference type="ARBA" id="ARBA00023242"/>
    </source>
</evidence>
<evidence type="ECO:0000256" key="3">
    <source>
        <dbReference type="ARBA" id="ARBA00023015"/>
    </source>
</evidence>
<dbReference type="InterPro" id="IPR020479">
    <property type="entry name" value="HD_metazoa"/>
</dbReference>
<dbReference type="PROSITE" id="PS50071">
    <property type="entry name" value="HOMEOBOX_2"/>
    <property type="match status" value="1"/>
</dbReference>
<organism evidence="17 18">
    <name type="scientific">Eleutherodactylus coqui</name>
    <name type="common">Puerto Rican coqui</name>
    <dbReference type="NCBI Taxonomy" id="57060"/>
    <lineage>
        <taxon>Eukaryota</taxon>
        <taxon>Metazoa</taxon>
        <taxon>Chordata</taxon>
        <taxon>Craniata</taxon>
        <taxon>Vertebrata</taxon>
        <taxon>Euteleostomi</taxon>
        <taxon>Amphibia</taxon>
        <taxon>Batrachia</taxon>
        <taxon>Anura</taxon>
        <taxon>Neobatrachia</taxon>
        <taxon>Hyloidea</taxon>
        <taxon>Eleutherodactylidae</taxon>
        <taxon>Eleutherodactylinae</taxon>
        <taxon>Eleutherodactylus</taxon>
        <taxon>Eleutherodactylus</taxon>
    </lineage>
</organism>
<dbReference type="Pfam" id="PF00046">
    <property type="entry name" value="Homeodomain"/>
    <property type="match status" value="1"/>
</dbReference>
<keyword evidence="18" id="KW-1185">Reference proteome</keyword>
<evidence type="ECO:0000256" key="13">
    <source>
        <dbReference type="PROSITE-ProRule" id="PRU00108"/>
    </source>
</evidence>
<proteinExistence type="inferred from homology"/>
<dbReference type="Gene3D" id="1.10.10.60">
    <property type="entry name" value="Homeodomain-like"/>
    <property type="match status" value="1"/>
</dbReference>
<dbReference type="InterPro" id="IPR017970">
    <property type="entry name" value="Homeobox_CS"/>
</dbReference>
<gene>
    <name evidence="17" type="ORF">GDO78_007994</name>
</gene>
<sequence length="292" mass="32757">MLTIHPAHLAAASSRTWTHNKNINQCRMSGKEEATKCPPTTLSSFTIQSILQGTTTSDRAKTYSSREPIITCREPSPSASSEEEEEEEGWRDQRCFCSGTDSKDEAPHTCTSHRCLNNIQGPPSSGPRTQLPSPSQQDYPGDKERLLTPSSTAGDRQREAHGDRQGSSKKKTRTVFSRSQVYQLESTFDMKRYLSSSERACLASSLQLTETQVKTWFQNRRNKWKRQLSAELEAANIAHASAQTLVGMPLVFRDNSVLRVPVPRSIAFPAPLYYSGSNMSLPLYNLYNKLEY</sequence>
<dbReference type="SMART" id="SM00389">
    <property type="entry name" value="HOX"/>
    <property type="match status" value="1"/>
</dbReference>
<evidence type="ECO:0000256" key="4">
    <source>
        <dbReference type="ARBA" id="ARBA00023125"/>
    </source>
</evidence>
<keyword evidence="2" id="KW-0217">Developmental protein</keyword>
<dbReference type="Proteomes" id="UP000770717">
    <property type="component" value="Unassembled WGS sequence"/>
</dbReference>
<evidence type="ECO:0000313" key="17">
    <source>
        <dbReference type="EMBL" id="KAG9484630.1"/>
    </source>
</evidence>
<feature type="compositionally biased region" description="Polar residues" evidence="15">
    <location>
        <begin position="117"/>
        <end position="138"/>
    </location>
</feature>
<dbReference type="AlphaFoldDB" id="A0A8J6FCQ3"/>
<evidence type="ECO:0000256" key="10">
    <source>
        <dbReference type="ARBA" id="ARBA00071649"/>
    </source>
</evidence>
<evidence type="ECO:0000256" key="9">
    <source>
        <dbReference type="ARBA" id="ARBA00054831"/>
    </source>
</evidence>
<dbReference type="GO" id="GO:0005634">
    <property type="term" value="C:nucleus"/>
    <property type="evidence" value="ECO:0007669"/>
    <property type="project" value="UniProtKB-SubCell"/>
</dbReference>
<feature type="region of interest" description="Disordered" evidence="15">
    <location>
        <begin position="117"/>
        <end position="175"/>
    </location>
</feature>
<evidence type="ECO:0000256" key="6">
    <source>
        <dbReference type="ARBA" id="ARBA00023163"/>
    </source>
</evidence>
<comment type="subcellular location">
    <subcellularLocation>
        <location evidence="1 13 14">Nucleus</location>
    </subcellularLocation>
</comment>
<protein>
    <recommendedName>
        <fullName evidence="10">Homeobox protein HMX3</fullName>
    </recommendedName>
    <alternativeName>
        <fullName evidence="11">Homeobox protein H6 family member 3</fullName>
    </alternativeName>
    <alternativeName>
        <fullName evidence="12">Homeobox protein Nkx-5.1</fullName>
    </alternativeName>
</protein>
<dbReference type="FunFam" id="1.10.10.60:FF:000053">
    <property type="entry name" value="H6 family homeobox 2"/>
    <property type="match status" value="1"/>
</dbReference>
<keyword evidence="7 13" id="KW-0539">Nucleus</keyword>
<dbReference type="OrthoDB" id="6159439at2759"/>
<feature type="region of interest" description="Disordered" evidence="15">
    <location>
        <begin position="71"/>
        <end position="92"/>
    </location>
</feature>
<dbReference type="GO" id="GO:0000977">
    <property type="term" value="F:RNA polymerase II transcription regulatory region sequence-specific DNA binding"/>
    <property type="evidence" value="ECO:0007669"/>
    <property type="project" value="TreeGrafter"/>
</dbReference>
<keyword evidence="4 13" id="KW-0238">DNA-binding</keyword>
<feature type="domain" description="Homeobox" evidence="16">
    <location>
        <begin position="167"/>
        <end position="227"/>
    </location>
</feature>
<accession>A0A8J6FCQ3</accession>
<evidence type="ECO:0000256" key="2">
    <source>
        <dbReference type="ARBA" id="ARBA00022473"/>
    </source>
</evidence>
<evidence type="ECO:0000256" key="12">
    <source>
        <dbReference type="ARBA" id="ARBA00077562"/>
    </source>
</evidence>
<comment type="similarity">
    <text evidence="8">Belongs to the HMX homeobox family.</text>
</comment>
<keyword evidence="5 13" id="KW-0371">Homeobox</keyword>
<dbReference type="InterPro" id="IPR009057">
    <property type="entry name" value="Homeodomain-like_sf"/>
</dbReference>
<keyword evidence="6" id="KW-0804">Transcription</keyword>
<comment type="function">
    <text evidence="9">Transcription factor involved in specification of neuronal cell types and which is required for inner ear and hypothalamus development. Binds to the 5'-CAAGTG-3' core sequence. May act as a stage-specific inhibitor of anf1 in the anterior neural plate during the development.</text>
</comment>
<dbReference type="PANTHER" id="PTHR46110">
    <property type="entry name" value="HOMEOBOX PROTEIN HMX"/>
    <property type="match status" value="1"/>
</dbReference>
<evidence type="ECO:0000259" key="16">
    <source>
        <dbReference type="PROSITE" id="PS50071"/>
    </source>
</evidence>
<comment type="caution">
    <text evidence="17">The sequence shown here is derived from an EMBL/GenBank/DDBJ whole genome shotgun (WGS) entry which is preliminary data.</text>
</comment>
<name>A0A8J6FCQ3_ELECQ</name>
<reference evidence="17" key="1">
    <citation type="thesis" date="2020" institute="ProQuest LLC" country="789 East Eisenhower Parkway, Ann Arbor, MI, USA">
        <title>Comparative Genomics and Chromosome Evolution.</title>
        <authorList>
            <person name="Mudd A.B."/>
        </authorList>
    </citation>
    <scope>NUCLEOTIDE SEQUENCE</scope>
    <source>
        <strain evidence="17">HN-11 Male</strain>
        <tissue evidence="17">Kidney and liver</tissue>
    </source>
</reference>
<evidence type="ECO:0000256" key="1">
    <source>
        <dbReference type="ARBA" id="ARBA00004123"/>
    </source>
</evidence>
<dbReference type="InterPro" id="IPR051300">
    <property type="entry name" value="HMX_Homeobox_TF"/>
</dbReference>
<evidence type="ECO:0000256" key="8">
    <source>
        <dbReference type="ARBA" id="ARBA00038165"/>
    </source>
</evidence>
<feature type="DNA-binding region" description="Homeobox" evidence="13">
    <location>
        <begin position="169"/>
        <end position="228"/>
    </location>
</feature>
<evidence type="ECO:0000256" key="11">
    <source>
        <dbReference type="ARBA" id="ARBA00076389"/>
    </source>
</evidence>
<dbReference type="PROSITE" id="PS00027">
    <property type="entry name" value="HOMEOBOX_1"/>
    <property type="match status" value="1"/>
</dbReference>
<feature type="compositionally biased region" description="Basic and acidic residues" evidence="15">
    <location>
        <begin position="155"/>
        <end position="166"/>
    </location>
</feature>
<dbReference type="GO" id="GO:0000981">
    <property type="term" value="F:DNA-binding transcription factor activity, RNA polymerase II-specific"/>
    <property type="evidence" value="ECO:0007669"/>
    <property type="project" value="InterPro"/>
</dbReference>
<dbReference type="EMBL" id="WNTK01000004">
    <property type="protein sequence ID" value="KAG9484630.1"/>
    <property type="molecule type" value="Genomic_DNA"/>
</dbReference>
<evidence type="ECO:0000256" key="14">
    <source>
        <dbReference type="RuleBase" id="RU000682"/>
    </source>
</evidence>
<dbReference type="PANTHER" id="PTHR46110:SF4">
    <property type="entry name" value="HOMEOBOX PROTEIN HMX2"/>
    <property type="match status" value="1"/>
</dbReference>
<evidence type="ECO:0000256" key="15">
    <source>
        <dbReference type="SAM" id="MobiDB-lite"/>
    </source>
</evidence>
<dbReference type="CDD" id="cd00086">
    <property type="entry name" value="homeodomain"/>
    <property type="match status" value="1"/>
</dbReference>
<keyword evidence="3" id="KW-0805">Transcription regulation</keyword>
<evidence type="ECO:0000313" key="18">
    <source>
        <dbReference type="Proteomes" id="UP000770717"/>
    </source>
</evidence>
<dbReference type="InterPro" id="IPR001356">
    <property type="entry name" value="HD"/>
</dbReference>
<dbReference type="SUPFAM" id="SSF46689">
    <property type="entry name" value="Homeodomain-like"/>
    <property type="match status" value="1"/>
</dbReference>
<dbReference type="PRINTS" id="PR00024">
    <property type="entry name" value="HOMEOBOX"/>
</dbReference>